<accession>A0A944CFP9</accession>
<keyword evidence="5 15" id="KW-0347">Helicase</keyword>
<evidence type="ECO:0000313" key="20">
    <source>
        <dbReference type="Proteomes" id="UP000705379"/>
    </source>
</evidence>
<dbReference type="GO" id="GO:0000725">
    <property type="term" value="P:recombinational repair"/>
    <property type="evidence" value="ECO:0007669"/>
    <property type="project" value="TreeGrafter"/>
</dbReference>
<dbReference type="PANTHER" id="PTHR11070">
    <property type="entry name" value="UVRD / RECB / PCRA DNA HELICASE FAMILY MEMBER"/>
    <property type="match status" value="1"/>
</dbReference>
<keyword evidence="2 15" id="KW-0547">Nucleotide-binding</keyword>
<dbReference type="InterPro" id="IPR011604">
    <property type="entry name" value="PDDEXK-like_dom_sf"/>
</dbReference>
<evidence type="ECO:0000256" key="6">
    <source>
        <dbReference type="ARBA" id="ARBA00022839"/>
    </source>
</evidence>
<evidence type="ECO:0000256" key="4">
    <source>
        <dbReference type="ARBA" id="ARBA00022801"/>
    </source>
</evidence>
<evidence type="ECO:0000256" key="15">
    <source>
        <dbReference type="PROSITE-ProRule" id="PRU00560"/>
    </source>
</evidence>
<evidence type="ECO:0000256" key="16">
    <source>
        <dbReference type="SAM" id="MobiDB-lite"/>
    </source>
</evidence>
<evidence type="ECO:0000256" key="11">
    <source>
        <dbReference type="ARBA" id="ARBA00034617"/>
    </source>
</evidence>
<evidence type="ECO:0000256" key="9">
    <source>
        <dbReference type="ARBA" id="ARBA00023204"/>
    </source>
</evidence>
<evidence type="ECO:0000256" key="5">
    <source>
        <dbReference type="ARBA" id="ARBA00022806"/>
    </source>
</evidence>
<proteinExistence type="predicted"/>
<feature type="domain" description="UvrD-like helicase ATP-binding" evidence="17">
    <location>
        <begin position="6"/>
        <end position="489"/>
    </location>
</feature>
<dbReference type="PROSITE" id="PS51198">
    <property type="entry name" value="UVRD_HELICASE_ATP_BIND"/>
    <property type="match status" value="1"/>
</dbReference>
<feature type="binding site" evidence="15">
    <location>
        <begin position="27"/>
        <end position="34"/>
    </location>
    <ligand>
        <name>ATP</name>
        <dbReference type="ChEBI" id="CHEBI:30616"/>
    </ligand>
</feature>
<evidence type="ECO:0000256" key="14">
    <source>
        <dbReference type="ARBA" id="ARBA00048988"/>
    </source>
</evidence>
<evidence type="ECO:0000256" key="2">
    <source>
        <dbReference type="ARBA" id="ARBA00022741"/>
    </source>
</evidence>
<dbReference type="EMBL" id="QTKU01000005">
    <property type="protein sequence ID" value="MBS8262305.1"/>
    <property type="molecule type" value="Genomic_DNA"/>
</dbReference>
<keyword evidence="9" id="KW-0234">DNA repair</keyword>
<reference evidence="19" key="1">
    <citation type="submission" date="2018-08" db="EMBL/GenBank/DDBJ databases">
        <authorList>
            <person name="Jin W."/>
            <person name="Wang H."/>
            <person name="Yang Y."/>
            <person name="Li M."/>
            <person name="Liu J."/>
        </authorList>
    </citation>
    <scope>NUCLEOTIDE SEQUENCE</scope>
    <source>
        <strain evidence="19">AESS21</strain>
    </source>
</reference>
<dbReference type="NCBIfam" id="TIGR02784">
    <property type="entry name" value="addA_alphas"/>
    <property type="match status" value="1"/>
</dbReference>
<dbReference type="InterPro" id="IPR011335">
    <property type="entry name" value="Restrct_endonuc-II-like"/>
</dbReference>
<keyword evidence="4 15" id="KW-0378">Hydrolase</keyword>
<keyword evidence="1" id="KW-0540">Nuclease</keyword>
<keyword evidence="10" id="KW-0413">Isomerase</keyword>
<comment type="caution">
    <text evidence="19">The sequence shown here is derived from an EMBL/GenBank/DDBJ whole genome shotgun (WGS) entry which is preliminary data.</text>
</comment>
<evidence type="ECO:0000256" key="13">
    <source>
        <dbReference type="ARBA" id="ARBA00034923"/>
    </source>
</evidence>
<evidence type="ECO:0000256" key="10">
    <source>
        <dbReference type="ARBA" id="ARBA00023235"/>
    </source>
</evidence>
<dbReference type="PANTHER" id="PTHR11070:SF2">
    <property type="entry name" value="ATP-DEPENDENT DNA HELICASE SRS2"/>
    <property type="match status" value="1"/>
</dbReference>
<keyword evidence="6" id="KW-0269">Exonuclease</keyword>
<dbReference type="SUPFAM" id="SSF52540">
    <property type="entry name" value="P-loop containing nucleoside triphosphate hydrolases"/>
    <property type="match status" value="1"/>
</dbReference>
<dbReference type="EC" id="5.6.2.4" evidence="12"/>
<dbReference type="Pfam" id="PF12705">
    <property type="entry name" value="PDDEXK_1"/>
    <property type="match status" value="1"/>
</dbReference>
<evidence type="ECO:0000256" key="8">
    <source>
        <dbReference type="ARBA" id="ARBA00023125"/>
    </source>
</evidence>
<keyword evidence="8" id="KW-0238">DNA-binding</keyword>
<dbReference type="Gene3D" id="3.90.320.10">
    <property type="match status" value="1"/>
</dbReference>
<dbReference type="GO" id="GO:0043138">
    <property type="term" value="F:3'-5' DNA helicase activity"/>
    <property type="evidence" value="ECO:0007669"/>
    <property type="project" value="UniProtKB-EC"/>
</dbReference>
<evidence type="ECO:0000259" key="17">
    <source>
        <dbReference type="PROSITE" id="PS51198"/>
    </source>
</evidence>
<evidence type="ECO:0000256" key="12">
    <source>
        <dbReference type="ARBA" id="ARBA00034808"/>
    </source>
</evidence>
<sequence length="1171" mass="129415">MSFQIPEVTRQRQDRASRPTASAWVSANAGSGKTFVLSRRVVRLLLDGTDPSRLLCLTFTKAAAAEMATRVYKILGDWVTMSDEKLAAEIEGIEGRMPDRARLALARRLFARALETPGGLKIQTIHGFCEALLHQFPLEANVAGHFTVLDDRIAGELMSEARASVLQEAESDPDSDFGQALAMLISLMPDASAEKALDELIRNRDAFRRWIDDEGSLDAALANLAADLGVPAGESLSDLDDRFRADCLIDENAAKSYAEALSSGTKTDVGRANDLVTAWSMRDAVAFKDAWLPVFLTAKLEARKSLATKKIAEAFPIVVEQLEAEQARLLALLEQRASFLTFEGTRALLRLAYAVIERYEKAKARKGFLDFEDLVVRTANLLSRSDAAQWVQYKLDQGLDHILVDEAQDTSPRQWQVVRSLAEEFFSGEGARGQVRTIFAVGDEKQSIYSFQGAVPAYFDEMRRTFERRSAEAEREFHSVDLQLSFRSTPDVLGAVDKVFATADAHKGLSRELKAPVHEAIRRDPGIVDLWPLEQEVEVEEPEDWRIPLDRVGSGSPMLRVARRIAETIAGWMREGAAGPGDVLVLVRKRGPFVEALNREMKSLGVPAAGSDRLVLTDHIAVKDLAALGRFMLLPEDDLSLACVLKSPLIDLDDDDLIRLVDRERLERPRDGTLWQSLVKKSDTNPKWKQAREQLELWRSRADFMPPYEFYARLLAGDGGRQRFRSRLGVEVDDVLDEFLALTMTYEQAGTPGLEGFLAWMAAAPTEIKRELTNAKGMVRIMTVHGSKGLEAKIVILVDPGGAPVSAIHDPSFLPRARQNNPLLPPALVWLPTKNDRTPWHGEAIDGLREGQEEEYRRLLYVALTRAEDRLIVCGWEPKRGAHEACWYNLVSAALKPGARELTDETGAVVAWRWQKSNAAEASAQAPIAGSGQTEAEAASAPAMPDWLNQRASAYVRKRRMQPSKAFEEMEAKDGVAQVSGSSRLEARRQPAAWPLERGRLVHRLLEVLPDLPAAEREGAAERFVAQSLVAEFQHYKDALLEDVHAILNGAEFAPLFGVNARAEVSVVGSLTAVDGKEVAVSGQIDRLVVEPDRVLIVDYKTNLVPPETSTAVPLEYLAQLSVYRGLLLSIYPGRKIEAALLWTATPSMMLIPEALLDDTLKGLASEVGSA</sequence>
<comment type="catalytic activity">
    <reaction evidence="11">
        <text>Couples ATP hydrolysis with the unwinding of duplex DNA by translocating in the 3'-5' direction.</text>
        <dbReference type="EC" id="5.6.2.4"/>
    </reaction>
</comment>
<dbReference type="InterPro" id="IPR038726">
    <property type="entry name" value="PDDEXK_AddAB-type"/>
</dbReference>
<dbReference type="Pfam" id="PF00580">
    <property type="entry name" value="UvrD-helicase"/>
    <property type="match status" value="1"/>
</dbReference>
<evidence type="ECO:0000256" key="7">
    <source>
        <dbReference type="ARBA" id="ARBA00022840"/>
    </source>
</evidence>
<evidence type="ECO:0000256" key="3">
    <source>
        <dbReference type="ARBA" id="ARBA00022763"/>
    </source>
</evidence>
<evidence type="ECO:0000259" key="18">
    <source>
        <dbReference type="PROSITE" id="PS51217"/>
    </source>
</evidence>
<feature type="region of interest" description="Disordered" evidence="16">
    <location>
        <begin position="1"/>
        <end position="21"/>
    </location>
</feature>
<protein>
    <recommendedName>
        <fullName evidence="12">DNA 3'-5' helicase</fullName>
        <ecNumber evidence="12">5.6.2.4</ecNumber>
    </recommendedName>
    <alternativeName>
        <fullName evidence="13">DNA 3'-5' helicase II</fullName>
    </alternativeName>
</protein>
<feature type="domain" description="UvrD-like helicase C-terminal" evidence="18">
    <location>
        <begin position="511"/>
        <end position="789"/>
    </location>
</feature>
<keyword evidence="7 15" id="KW-0067">ATP-binding</keyword>
<gene>
    <name evidence="19" type="primary">addA</name>
    <name evidence="19" type="ORF">DYI23_18900</name>
</gene>
<dbReference type="GO" id="GO:0033202">
    <property type="term" value="C:DNA helicase complex"/>
    <property type="evidence" value="ECO:0007669"/>
    <property type="project" value="TreeGrafter"/>
</dbReference>
<keyword evidence="3" id="KW-0227">DNA damage</keyword>
<dbReference type="InterPro" id="IPR014151">
    <property type="entry name" value="DNA_helicase_AddA"/>
</dbReference>
<dbReference type="InterPro" id="IPR027417">
    <property type="entry name" value="P-loop_NTPase"/>
</dbReference>
<evidence type="ECO:0000313" key="19">
    <source>
        <dbReference type="EMBL" id="MBS8262305.1"/>
    </source>
</evidence>
<comment type="catalytic activity">
    <reaction evidence="14">
        <text>ATP + H2O = ADP + phosphate + H(+)</text>
        <dbReference type="Rhea" id="RHEA:13065"/>
        <dbReference type="ChEBI" id="CHEBI:15377"/>
        <dbReference type="ChEBI" id="CHEBI:15378"/>
        <dbReference type="ChEBI" id="CHEBI:30616"/>
        <dbReference type="ChEBI" id="CHEBI:43474"/>
        <dbReference type="ChEBI" id="CHEBI:456216"/>
        <dbReference type="EC" id="5.6.2.4"/>
    </reaction>
</comment>
<dbReference type="GO" id="GO:0003677">
    <property type="term" value="F:DNA binding"/>
    <property type="evidence" value="ECO:0007669"/>
    <property type="project" value="UniProtKB-KW"/>
</dbReference>
<dbReference type="AlphaFoldDB" id="A0A944CFP9"/>
<dbReference type="Pfam" id="PF13361">
    <property type="entry name" value="UvrD_C"/>
    <property type="match status" value="1"/>
</dbReference>
<dbReference type="GO" id="GO:0005829">
    <property type="term" value="C:cytosol"/>
    <property type="evidence" value="ECO:0007669"/>
    <property type="project" value="TreeGrafter"/>
</dbReference>
<dbReference type="SUPFAM" id="SSF52980">
    <property type="entry name" value="Restriction endonuclease-like"/>
    <property type="match status" value="1"/>
</dbReference>
<reference evidence="19" key="2">
    <citation type="journal article" date="2021" name="Microorganisms">
        <title>Bacterial Dimethylsulfoniopropionate Biosynthesis in the East China Sea.</title>
        <authorList>
            <person name="Liu J."/>
            <person name="Zhang Y."/>
            <person name="Liu J."/>
            <person name="Zhong H."/>
            <person name="Williams B.T."/>
            <person name="Zheng Y."/>
            <person name="Curson A.R.J."/>
            <person name="Sun C."/>
            <person name="Sun H."/>
            <person name="Song D."/>
            <person name="Wagner Mackenzie B."/>
            <person name="Bermejo Martinez A."/>
            <person name="Todd J.D."/>
            <person name="Zhang X.H."/>
        </authorList>
    </citation>
    <scope>NUCLEOTIDE SEQUENCE</scope>
    <source>
        <strain evidence="19">AESS21</strain>
    </source>
</reference>
<dbReference type="InterPro" id="IPR014017">
    <property type="entry name" value="DNA_helicase_UvrD-like_C"/>
</dbReference>
<dbReference type="GO" id="GO:0005524">
    <property type="term" value="F:ATP binding"/>
    <property type="evidence" value="ECO:0007669"/>
    <property type="project" value="UniProtKB-UniRule"/>
</dbReference>
<dbReference type="InterPro" id="IPR014016">
    <property type="entry name" value="UvrD-like_ATP-bd"/>
</dbReference>
<organism evidence="19 20">
    <name type="scientific">Roseibium polysiphoniae</name>
    <dbReference type="NCBI Taxonomy" id="2571221"/>
    <lineage>
        <taxon>Bacteria</taxon>
        <taxon>Pseudomonadati</taxon>
        <taxon>Pseudomonadota</taxon>
        <taxon>Alphaproteobacteria</taxon>
        <taxon>Hyphomicrobiales</taxon>
        <taxon>Stappiaceae</taxon>
        <taxon>Roseibium</taxon>
    </lineage>
</organism>
<dbReference type="Gene3D" id="1.10.486.10">
    <property type="entry name" value="PCRA, domain 4"/>
    <property type="match status" value="1"/>
</dbReference>
<dbReference type="Proteomes" id="UP000705379">
    <property type="component" value="Unassembled WGS sequence"/>
</dbReference>
<dbReference type="PROSITE" id="PS51217">
    <property type="entry name" value="UVRD_HELICASE_CTER"/>
    <property type="match status" value="1"/>
</dbReference>
<name>A0A944CFP9_9HYPH</name>
<evidence type="ECO:0000256" key="1">
    <source>
        <dbReference type="ARBA" id="ARBA00022722"/>
    </source>
</evidence>
<dbReference type="GO" id="GO:0004527">
    <property type="term" value="F:exonuclease activity"/>
    <property type="evidence" value="ECO:0007669"/>
    <property type="project" value="UniProtKB-KW"/>
</dbReference>
<dbReference type="InterPro" id="IPR000212">
    <property type="entry name" value="DNA_helicase_UvrD/REP"/>
</dbReference>
<dbReference type="Gene3D" id="3.40.50.300">
    <property type="entry name" value="P-loop containing nucleotide triphosphate hydrolases"/>
    <property type="match status" value="4"/>
</dbReference>
<dbReference type="RefSeq" id="WP_213217588.1">
    <property type="nucleotide sequence ID" value="NZ_QTKU01000005.1"/>
</dbReference>